<dbReference type="GeneID" id="41588569"/>
<reference evidence="3 6" key="1">
    <citation type="submission" date="2016-04" db="EMBL/GenBank/DDBJ databases">
        <authorList>
            <person name="Evans L.H."/>
            <person name="Alamgir A."/>
            <person name="Owens N."/>
            <person name="Weber N.D."/>
            <person name="Virtaneva K."/>
            <person name="Barbian K."/>
            <person name="Babar A."/>
            <person name="Rosenke K."/>
        </authorList>
    </citation>
    <scope>NUCLEOTIDE SEQUENCE [LARGE SCALE GENOMIC DNA]</scope>
    <source>
        <strain evidence="3">S5</strain>
        <strain evidence="6">S5(T) (JCM 30642 \VKM B-2941)</strain>
    </source>
</reference>
<keyword evidence="2" id="KW-0812">Transmembrane</keyword>
<evidence type="ECO:0000313" key="3">
    <source>
        <dbReference type="EMBL" id="SIM70550.1"/>
    </source>
</evidence>
<proteinExistence type="predicted"/>
<name>A0A1N5VCY8_9ARCH</name>
<dbReference type="Proteomes" id="UP000187822">
    <property type="component" value="Chromosome I"/>
</dbReference>
<dbReference type="OrthoDB" id="56286at2157"/>
<dbReference type="AlphaFoldDB" id="A0A1N5VCY8"/>
<sequence>MNKKLLIIILIAFTLIVTAVPSTFLSQNSTISHQNNGSYQRISAKQDKIYTSTNGFSAVLSPISAVYEGQHFTMFVNATSGYSNYTATLYLGANYDKGMSPLNSTHESSKSGYFEFNITAPEADNQTIYGSIYLTASFYGTPVNYTSEFHVNVYAPVRLYAEVYNSNYIPYYNVTISFVINGATFKTDTISKLTPYSKEKLNITVSSNVLDYGKVNTLEVKVLNAASYKNGVSVSYSSKFFYGSPPNYSWIYYISGIVIIFMVFLVLSSGRGRGTKQPKWKNRKDKPKKIAKK</sequence>
<evidence type="ECO:0000313" key="6">
    <source>
        <dbReference type="Proteomes" id="UP000195607"/>
    </source>
</evidence>
<evidence type="ECO:0000313" key="5">
    <source>
        <dbReference type="Proteomes" id="UP000187822"/>
    </source>
</evidence>
<evidence type="ECO:0000256" key="2">
    <source>
        <dbReference type="SAM" id="Phobius"/>
    </source>
</evidence>
<dbReference type="KEGG" id="cdiv:CPM_1321"/>
<keyword evidence="2" id="KW-1133">Transmembrane helix</keyword>
<reference evidence="5" key="2">
    <citation type="submission" date="2016-06" db="EMBL/GenBank/DDBJ databases">
        <authorList>
            <person name="Toshchakov V.S."/>
        </authorList>
    </citation>
    <scope>NUCLEOTIDE SEQUENCE [LARGE SCALE GENOMIC DNA]</scope>
    <source>
        <strain>PM4 (JCM 30641</strain>
        <strain evidence="5">\VKM B-2940)</strain>
    </source>
</reference>
<dbReference type="EMBL" id="LT671858">
    <property type="protein sequence ID" value="SIM70550.1"/>
    <property type="molecule type" value="Genomic_DNA"/>
</dbReference>
<accession>A0A1N5VCY8</accession>
<feature type="compositionally biased region" description="Basic residues" evidence="1">
    <location>
        <begin position="273"/>
        <end position="293"/>
    </location>
</feature>
<keyword evidence="5" id="KW-1185">Reference proteome</keyword>
<protein>
    <submittedName>
        <fullName evidence="3">Membrane protein</fullName>
    </submittedName>
</protein>
<dbReference type="STRING" id="1673428.CPM_1321"/>
<reference evidence="4" key="3">
    <citation type="submission" date="2016-06" db="EMBL/GenBank/DDBJ databases">
        <authorList>
            <person name="Olsen C.W."/>
            <person name="Carey S."/>
            <person name="Hinshaw L."/>
            <person name="Karasin A.I."/>
        </authorList>
    </citation>
    <scope>NUCLEOTIDE SEQUENCE [LARGE SCALE GENOMIC DNA]</scope>
    <source>
        <strain evidence="4">PM4</strain>
    </source>
</reference>
<dbReference type="Proteomes" id="UP000195607">
    <property type="component" value="Chromosome I"/>
</dbReference>
<evidence type="ECO:0000313" key="4">
    <source>
        <dbReference type="EMBL" id="SJK85122.1"/>
    </source>
</evidence>
<feature type="region of interest" description="Disordered" evidence="1">
    <location>
        <begin position="271"/>
        <end position="293"/>
    </location>
</feature>
<feature type="transmembrane region" description="Helical" evidence="2">
    <location>
        <begin position="250"/>
        <end position="267"/>
    </location>
</feature>
<evidence type="ECO:0000256" key="1">
    <source>
        <dbReference type="SAM" id="MobiDB-lite"/>
    </source>
</evidence>
<organism evidence="3 6">
    <name type="scientific">Cuniculiplasma divulgatum</name>
    <dbReference type="NCBI Taxonomy" id="1673428"/>
    <lineage>
        <taxon>Archaea</taxon>
        <taxon>Methanobacteriati</taxon>
        <taxon>Thermoplasmatota</taxon>
        <taxon>Thermoplasmata</taxon>
        <taxon>Thermoplasmatales</taxon>
        <taxon>Cuniculiplasmataceae</taxon>
        <taxon>Cuniculiplasma</taxon>
    </lineage>
</organism>
<dbReference type="RefSeq" id="WP_077076437.1">
    <property type="nucleotide sequence ID" value="NZ_LT671858.1"/>
</dbReference>
<dbReference type="EMBL" id="LT719092">
    <property type="protein sequence ID" value="SJK85122.1"/>
    <property type="molecule type" value="Genomic_DNA"/>
</dbReference>
<gene>
    <name evidence="4" type="ORF">CPM_1321</name>
    <name evidence="3" type="ORF">CSP5_1322</name>
</gene>
<keyword evidence="2" id="KW-0472">Membrane</keyword>